<sequence length="44" mass="4620">MKKFLSIAFLAALVLGLSACNTIRGIGKDVQKAGEVVEEAGKKN</sequence>
<keyword evidence="6" id="KW-0449">Lipoprotein</keyword>
<evidence type="ECO:0000256" key="2">
    <source>
        <dbReference type="ARBA" id="ARBA00022475"/>
    </source>
</evidence>
<accession>A0A917CG68</accession>
<evidence type="ECO:0000256" key="4">
    <source>
        <dbReference type="ARBA" id="ARBA00023136"/>
    </source>
</evidence>
<evidence type="ECO:0008006" key="10">
    <source>
        <dbReference type="Google" id="ProtNLM"/>
    </source>
</evidence>
<dbReference type="PROSITE" id="PS51257">
    <property type="entry name" value="PROKAR_LIPOPROTEIN"/>
    <property type="match status" value="1"/>
</dbReference>
<keyword evidence="4" id="KW-0472">Membrane</keyword>
<evidence type="ECO:0000256" key="5">
    <source>
        <dbReference type="ARBA" id="ARBA00023139"/>
    </source>
</evidence>
<protein>
    <recommendedName>
        <fullName evidence="10">Entericidin A/B family lipoprotein</fullName>
    </recommendedName>
</protein>
<keyword evidence="3 7" id="KW-0732">Signal</keyword>
<dbReference type="GO" id="GO:0009636">
    <property type="term" value="P:response to toxic substance"/>
    <property type="evidence" value="ECO:0007669"/>
    <property type="project" value="InterPro"/>
</dbReference>
<feature type="chain" id="PRO_5037502921" description="Entericidin A/B family lipoprotein" evidence="7">
    <location>
        <begin position="20"/>
        <end position="44"/>
    </location>
</feature>
<reference evidence="8" key="2">
    <citation type="submission" date="2020-09" db="EMBL/GenBank/DDBJ databases">
        <authorList>
            <person name="Sun Q."/>
            <person name="Zhou Y."/>
        </authorList>
    </citation>
    <scope>NUCLEOTIDE SEQUENCE</scope>
    <source>
        <strain evidence="8">CGMCC 1.12726</strain>
    </source>
</reference>
<keyword evidence="9" id="KW-1185">Reference proteome</keyword>
<evidence type="ECO:0000313" key="8">
    <source>
        <dbReference type="EMBL" id="GGF87787.1"/>
    </source>
</evidence>
<dbReference type="EMBL" id="BMFO01000001">
    <property type="protein sequence ID" value="GGF87787.1"/>
    <property type="molecule type" value="Genomic_DNA"/>
</dbReference>
<comment type="similarity">
    <text evidence="1">Belongs to the EcnA/EcnB lipoprotein family.</text>
</comment>
<dbReference type="InterPro" id="IPR012556">
    <property type="entry name" value="Entericidin"/>
</dbReference>
<evidence type="ECO:0000256" key="6">
    <source>
        <dbReference type="ARBA" id="ARBA00023288"/>
    </source>
</evidence>
<feature type="signal peptide" evidence="7">
    <location>
        <begin position="1"/>
        <end position="19"/>
    </location>
</feature>
<evidence type="ECO:0000313" key="9">
    <source>
        <dbReference type="Proteomes" id="UP000632858"/>
    </source>
</evidence>
<evidence type="ECO:0000256" key="1">
    <source>
        <dbReference type="ARBA" id="ARBA00010296"/>
    </source>
</evidence>
<keyword evidence="2" id="KW-1003">Cell membrane</keyword>
<organism evidence="8 9">
    <name type="scientific">Arenimonas maotaiensis</name>
    <dbReference type="NCBI Taxonomy" id="1446479"/>
    <lineage>
        <taxon>Bacteria</taxon>
        <taxon>Pseudomonadati</taxon>
        <taxon>Pseudomonadota</taxon>
        <taxon>Gammaproteobacteria</taxon>
        <taxon>Lysobacterales</taxon>
        <taxon>Lysobacteraceae</taxon>
        <taxon>Arenimonas</taxon>
    </lineage>
</organism>
<name>A0A917CG68_9GAMM</name>
<proteinExistence type="inferred from homology"/>
<gene>
    <name evidence="8" type="ORF">GCM10010960_07170</name>
</gene>
<dbReference type="Proteomes" id="UP000632858">
    <property type="component" value="Unassembled WGS sequence"/>
</dbReference>
<dbReference type="AlphaFoldDB" id="A0A917CG68"/>
<reference evidence="8" key="1">
    <citation type="journal article" date="2014" name="Int. J. Syst. Evol. Microbiol.">
        <title>Complete genome sequence of Corynebacterium casei LMG S-19264T (=DSM 44701T), isolated from a smear-ripened cheese.</title>
        <authorList>
            <consortium name="US DOE Joint Genome Institute (JGI-PGF)"/>
            <person name="Walter F."/>
            <person name="Albersmeier A."/>
            <person name="Kalinowski J."/>
            <person name="Ruckert C."/>
        </authorList>
    </citation>
    <scope>NUCLEOTIDE SEQUENCE</scope>
    <source>
        <strain evidence="8">CGMCC 1.12726</strain>
    </source>
</reference>
<evidence type="ECO:0000256" key="7">
    <source>
        <dbReference type="SAM" id="SignalP"/>
    </source>
</evidence>
<evidence type="ECO:0000256" key="3">
    <source>
        <dbReference type="ARBA" id="ARBA00022729"/>
    </source>
</evidence>
<dbReference type="RefSeq" id="WP_188447826.1">
    <property type="nucleotide sequence ID" value="NZ_BMFO01000001.1"/>
</dbReference>
<dbReference type="Pfam" id="PF08085">
    <property type="entry name" value="Entericidin"/>
    <property type="match status" value="1"/>
</dbReference>
<comment type="caution">
    <text evidence="8">The sequence shown here is derived from an EMBL/GenBank/DDBJ whole genome shotgun (WGS) entry which is preliminary data.</text>
</comment>
<keyword evidence="5" id="KW-0564">Palmitate</keyword>
<dbReference type="GO" id="GO:0016020">
    <property type="term" value="C:membrane"/>
    <property type="evidence" value="ECO:0007669"/>
    <property type="project" value="InterPro"/>
</dbReference>